<accession>A0A239WJ17</accession>
<dbReference type="GO" id="GO:0003825">
    <property type="term" value="F:alpha,alpha-trehalose-phosphate synthase (UDP-forming) activity"/>
    <property type="evidence" value="ECO:0007669"/>
    <property type="project" value="TreeGrafter"/>
</dbReference>
<proteinExistence type="inferred from homology"/>
<reference evidence="2 3" key="1">
    <citation type="submission" date="2017-06" db="EMBL/GenBank/DDBJ databases">
        <authorList>
            <consortium name="Pathogen Informatics"/>
        </authorList>
    </citation>
    <scope>NUCLEOTIDE SEQUENCE [LARGE SCALE GENOMIC DNA]</scope>
    <source>
        <strain evidence="2 3">NCTC11865</strain>
    </source>
</reference>
<evidence type="ECO:0000256" key="1">
    <source>
        <dbReference type="ARBA" id="ARBA00008799"/>
    </source>
</evidence>
<organism evidence="2 3">
    <name type="scientific">Cutibacterium granulosum</name>
    <dbReference type="NCBI Taxonomy" id="33011"/>
    <lineage>
        <taxon>Bacteria</taxon>
        <taxon>Bacillati</taxon>
        <taxon>Actinomycetota</taxon>
        <taxon>Actinomycetes</taxon>
        <taxon>Propionibacteriales</taxon>
        <taxon>Propionibacteriaceae</taxon>
        <taxon>Cutibacterium</taxon>
    </lineage>
</organism>
<dbReference type="KEGG" id="cgrn:4412665_01128"/>
<protein>
    <submittedName>
        <fullName evidence="2">Trehalose-phosphate synthase</fullName>
        <ecNumber evidence="2">2.4.1.-</ecNumber>
    </submittedName>
</protein>
<dbReference type="RefSeq" id="WP_065860735.1">
    <property type="nucleotide sequence ID" value="NZ_LT906441.1"/>
</dbReference>
<dbReference type="eggNOG" id="COG0380">
    <property type="taxonomic scope" value="Bacteria"/>
</dbReference>
<dbReference type="CDD" id="cd03788">
    <property type="entry name" value="GT20_TPS"/>
    <property type="match status" value="1"/>
</dbReference>
<dbReference type="Proteomes" id="UP000215332">
    <property type="component" value="Chromosome 1"/>
</dbReference>
<comment type="similarity">
    <text evidence="1">Belongs to the glycosyltransferase 20 family.</text>
</comment>
<dbReference type="EC" id="2.4.1.-" evidence="2"/>
<evidence type="ECO:0000313" key="3">
    <source>
        <dbReference type="Proteomes" id="UP000215332"/>
    </source>
</evidence>
<dbReference type="InterPro" id="IPR001830">
    <property type="entry name" value="Glyco_trans_20"/>
</dbReference>
<dbReference type="SUPFAM" id="SSF53756">
    <property type="entry name" value="UDP-Glycosyltransferase/glycogen phosphorylase"/>
    <property type="match status" value="1"/>
</dbReference>
<keyword evidence="2" id="KW-0808">Transferase</keyword>
<dbReference type="PANTHER" id="PTHR10788">
    <property type="entry name" value="TREHALOSE-6-PHOSPHATE SYNTHASE"/>
    <property type="match status" value="1"/>
</dbReference>
<dbReference type="AlphaFoldDB" id="A0A239WJ17"/>
<name>A0A239WJ17_9ACTN</name>
<gene>
    <name evidence="2" type="primary">otsA</name>
    <name evidence="2" type="ORF">SAMEA4412665_01128</name>
</gene>
<dbReference type="PANTHER" id="PTHR10788:SF106">
    <property type="entry name" value="BCDNA.GH08860"/>
    <property type="match status" value="1"/>
</dbReference>
<sequence>MTSTSDDLATFIVVANRLPVDRVVNEDGSIDWTTSPGGLVTALEPVMQRKGGAWIGWHGAPDETVEPFHHEGYDIVPIPLSAQEVTEYYEGFSNASLWPLYHDCVVDPEFHREWWDSYRTVNTRFAEEVAKRAAKNATVWVQDYQLQLVPRMLREARPDLKIGFFLHIPFPPIELYQHIPWRGELVDGLLGADLIGFQTPGAAHNFARLAHHRNGVTSPDDSDDIATLSDGRVVKIKDFPISIDARGFHELASSPQVHQEAEEMRKELGNPSTIIFGVDRLDYTKGLRQRIRAIGELFDEGKLDQDDCVFLQLATPSRERVEEYKILRNDIDLLVGRINSASDTLARPRIAYRHTSVPRSTLAAMYQIADIMIVTPLRDGMNLVAKEYLACRDDDNSALILSEFAGAALELDEAYMVNPYDIDGMKATIMKAINDSPQARAQKMRAMREQVFAHTIDDWADSFLTELGE</sequence>
<keyword evidence="2" id="KW-0328">Glycosyltransferase</keyword>
<dbReference type="Gene3D" id="3.40.50.2000">
    <property type="entry name" value="Glycogen Phosphorylase B"/>
    <property type="match status" value="2"/>
</dbReference>
<dbReference type="Pfam" id="PF00982">
    <property type="entry name" value="Glyco_transf_20"/>
    <property type="match status" value="1"/>
</dbReference>
<dbReference type="EMBL" id="LT906441">
    <property type="protein sequence ID" value="SNV34501.1"/>
    <property type="molecule type" value="Genomic_DNA"/>
</dbReference>
<evidence type="ECO:0000313" key="2">
    <source>
        <dbReference type="EMBL" id="SNV34501.1"/>
    </source>
</evidence>
<dbReference type="GO" id="GO:0005992">
    <property type="term" value="P:trehalose biosynthetic process"/>
    <property type="evidence" value="ECO:0007669"/>
    <property type="project" value="InterPro"/>
</dbReference>